<dbReference type="AlphaFoldDB" id="C9Y958"/>
<evidence type="ECO:0000313" key="1">
    <source>
        <dbReference type="EMBL" id="CBA28302.1"/>
    </source>
</evidence>
<reference evidence="1" key="1">
    <citation type="journal article" date="2010" name="Nature">
        <title>The dynamic genome of Hydra.</title>
        <authorList>
            <person name="Chapman J.A."/>
            <person name="Kirkness E.F."/>
            <person name="Simakov O."/>
            <person name="Hampson S.E."/>
            <person name="Mitros T."/>
            <person name="Weinmaier T."/>
            <person name="Rattei T."/>
            <person name="Balasubramanian P.G."/>
            <person name="Borman J."/>
            <person name="Busam D."/>
            <person name="Disbennett K."/>
            <person name="Pfannkoch C."/>
            <person name="Sumin N."/>
            <person name="Sutton G."/>
            <person name="Viswanathan L."/>
            <person name="Walenz B."/>
            <person name="Goodstein D.M."/>
            <person name="Hellsten U."/>
            <person name="Kawashima T."/>
            <person name="Prochnik S.E."/>
            <person name="Putnam N.H."/>
            <person name="Shu S."/>
            <person name="Blumberg B."/>
            <person name="Dana C.E."/>
            <person name="Gee L."/>
            <person name="Kibler D.F."/>
            <person name="Law L."/>
            <person name="Lindgens D."/>
            <person name="Martinez D.E."/>
            <person name="Peng J."/>
            <person name="Wigge P.A."/>
            <person name="Bertulat B."/>
            <person name="Guder C."/>
            <person name="Nakamura Y."/>
            <person name="Ozbek S."/>
            <person name="Watanabe H."/>
            <person name="Khalturin K."/>
            <person name="Hemmrich G."/>
            <person name="Franke A."/>
            <person name="Augustin R."/>
            <person name="Fraune S."/>
            <person name="Hayakawa E."/>
            <person name="Hayakawa S."/>
            <person name="Hirose M."/>
            <person name="Hwang J."/>
            <person name="Ikeo K."/>
            <person name="Nishimiya-Fujisawa C."/>
            <person name="Ogura A."/>
            <person name="Takahashi T."/>
            <person name="Steinmetz P.R."/>
            <person name="Zhang X."/>
            <person name="Aufschnaiter R."/>
            <person name="Eder M.K."/>
            <person name="Gorny A.K."/>
            <person name="Salvenmoser W."/>
            <person name="Heimberg A.M."/>
            <person name="Wheeler B.M."/>
            <person name="Peterson K.J."/>
            <person name="Boettger A."/>
            <person name="Tischler P."/>
            <person name="Wolf A."/>
            <person name="Gojobori T."/>
            <person name="Remington K.A."/>
            <person name="Strausberg R.L."/>
            <person name="Venter J."/>
            <person name="Technau U."/>
            <person name="Hobmayer B."/>
            <person name="Bosch T.C."/>
            <person name="Holstein T.W."/>
            <person name="Fujisawa T."/>
            <person name="Bode H.R."/>
            <person name="David C.N."/>
            <person name="Rokhsar D.S."/>
            <person name="Steele R.E."/>
        </authorList>
    </citation>
    <scope>NUCLEOTIDE SEQUENCE</scope>
</reference>
<name>C9Y958_CURXX</name>
<sequence length="48" mass="5333">MTHIPMERGFVYLTAVVDVASRMVLAHQVVITLEACQGMEIIEQAFAL</sequence>
<gene>
    <name evidence="1" type="ORF">Csp_A06590</name>
</gene>
<protein>
    <recommendedName>
        <fullName evidence="2">Transposase</fullName>
    </recommendedName>
</protein>
<proteinExistence type="predicted"/>
<dbReference type="EMBL" id="FN543104">
    <property type="protein sequence ID" value="CBA28302.1"/>
    <property type="molecule type" value="Genomic_DNA"/>
</dbReference>
<organism evidence="1">
    <name type="scientific">Curvibacter symbiont subsp. Hydra magnipapillata</name>
    <dbReference type="NCBI Taxonomy" id="667019"/>
    <lineage>
        <taxon>Bacteria</taxon>
        <taxon>Pseudomonadati</taxon>
        <taxon>Pseudomonadota</taxon>
        <taxon>Betaproteobacteria</taxon>
        <taxon>Burkholderiales</taxon>
        <taxon>Comamonadaceae</taxon>
        <taxon>Curvibacter</taxon>
    </lineage>
</organism>
<accession>C9Y958</accession>
<evidence type="ECO:0008006" key="2">
    <source>
        <dbReference type="Google" id="ProtNLM"/>
    </source>
</evidence>